<dbReference type="FunFam" id="3.40.50.300:FF:002568">
    <property type="entry name" value="Cell division protein (FtsH)"/>
    <property type="match status" value="1"/>
</dbReference>
<dbReference type="PROSITE" id="PS00674">
    <property type="entry name" value="AAA"/>
    <property type="match status" value="1"/>
</dbReference>
<sequence>MDPWHPNLWTDAVLQWLRRRGSNAVCSRTFRDPRRLTAYLGAAGACGLLIRFLRRKNAELARVLNVPLSRLLAQIEQKEVAAAVIGSHLCAFRTHDGGVCRASLLPQDTKLVTKLLHKNGVEFRAQGQPGWRTAVVLLVPFVYLGLCSWLLWKMTADTGFSGGREVEKQRDEGSSVAAVTWDDVAGVPHVKAQLMEVVDIFLRPERFARLGARCPQGVLLAGPPGTGKTLLAKAVASSCAVPFLCCTGSDFVEVFVGRGARRVRALFEEAAQRAPCVLFIDELDALGARRGGHGCEEHEHTLNQLLAMMDGVSGGARGILIIGATNRLAALDPALTRPGRFDRVLQLRLPDEAGRLHILKVHAARTATVGASTLLPRMAAVTPGFSGAELANLVNEASIVAVRAGKDVVDGECYEVALRELQGSRAVEDVTNIDPSLSIAALWQQLASGSRTATQGVSSVEDNE</sequence>
<comment type="similarity">
    <text evidence="5">Belongs to the AAA ATPase family.</text>
</comment>
<evidence type="ECO:0000256" key="5">
    <source>
        <dbReference type="RuleBase" id="RU003651"/>
    </source>
</evidence>
<organism evidence="8 9">
    <name type="scientific">Prymnesium parvum</name>
    <name type="common">Toxic golden alga</name>
    <dbReference type="NCBI Taxonomy" id="97485"/>
    <lineage>
        <taxon>Eukaryota</taxon>
        <taxon>Haptista</taxon>
        <taxon>Haptophyta</taxon>
        <taxon>Prymnesiophyceae</taxon>
        <taxon>Prymnesiales</taxon>
        <taxon>Prymnesiaceae</taxon>
        <taxon>Prymnesium</taxon>
    </lineage>
</organism>
<evidence type="ECO:0000259" key="7">
    <source>
        <dbReference type="SMART" id="SM00382"/>
    </source>
</evidence>
<dbReference type="GO" id="GO:0046872">
    <property type="term" value="F:metal ion binding"/>
    <property type="evidence" value="ECO:0007669"/>
    <property type="project" value="UniProtKB-KW"/>
</dbReference>
<keyword evidence="9" id="KW-1185">Reference proteome</keyword>
<dbReference type="Pfam" id="PF00004">
    <property type="entry name" value="AAA"/>
    <property type="match status" value="1"/>
</dbReference>
<dbReference type="GO" id="GO:0016887">
    <property type="term" value="F:ATP hydrolysis activity"/>
    <property type="evidence" value="ECO:0007669"/>
    <property type="project" value="InterPro"/>
</dbReference>
<keyword evidence="4" id="KW-0482">Metalloprotease</keyword>
<dbReference type="EMBL" id="JBGBPQ010000005">
    <property type="protein sequence ID" value="KAL1524370.1"/>
    <property type="molecule type" value="Genomic_DNA"/>
</dbReference>
<dbReference type="Pfam" id="PF17862">
    <property type="entry name" value="AAA_lid_3"/>
    <property type="match status" value="1"/>
</dbReference>
<keyword evidence="6" id="KW-1133">Transmembrane helix</keyword>
<dbReference type="GO" id="GO:0006508">
    <property type="term" value="P:proteolysis"/>
    <property type="evidence" value="ECO:0007669"/>
    <property type="project" value="TreeGrafter"/>
</dbReference>
<evidence type="ECO:0000256" key="4">
    <source>
        <dbReference type="ARBA" id="ARBA00023049"/>
    </source>
</evidence>
<accession>A0AB34JR80</accession>
<dbReference type="Proteomes" id="UP001515480">
    <property type="component" value="Unassembled WGS sequence"/>
</dbReference>
<gene>
    <name evidence="8" type="ORF">AB1Y20_019267</name>
</gene>
<keyword evidence="5" id="KW-0547">Nucleotide-binding</keyword>
<dbReference type="InterPro" id="IPR003959">
    <property type="entry name" value="ATPase_AAA_core"/>
</dbReference>
<keyword evidence="3" id="KW-0862">Zinc</keyword>
<dbReference type="AlphaFoldDB" id="A0AB34JR80"/>
<keyword evidence="4" id="KW-0378">Hydrolase</keyword>
<feature type="transmembrane region" description="Helical" evidence="6">
    <location>
        <begin position="36"/>
        <end position="53"/>
    </location>
</feature>
<dbReference type="InterPro" id="IPR041569">
    <property type="entry name" value="AAA_lid_3"/>
</dbReference>
<evidence type="ECO:0000313" key="8">
    <source>
        <dbReference type="EMBL" id="KAL1524370.1"/>
    </source>
</evidence>
<dbReference type="SMART" id="SM00382">
    <property type="entry name" value="AAA"/>
    <property type="match status" value="1"/>
</dbReference>
<dbReference type="PANTHER" id="PTHR23076">
    <property type="entry name" value="METALLOPROTEASE M41 FTSH"/>
    <property type="match status" value="1"/>
</dbReference>
<dbReference type="PANTHER" id="PTHR23076:SF97">
    <property type="entry name" value="ATP-DEPENDENT ZINC METALLOPROTEASE YME1L1"/>
    <property type="match status" value="1"/>
</dbReference>
<comment type="cofactor">
    <cofactor evidence="1">
        <name>Zn(2+)</name>
        <dbReference type="ChEBI" id="CHEBI:29105"/>
    </cofactor>
</comment>
<dbReference type="Gene3D" id="3.40.50.300">
    <property type="entry name" value="P-loop containing nucleotide triphosphate hydrolases"/>
    <property type="match status" value="1"/>
</dbReference>
<evidence type="ECO:0000256" key="6">
    <source>
        <dbReference type="SAM" id="Phobius"/>
    </source>
</evidence>
<proteinExistence type="inferred from homology"/>
<evidence type="ECO:0000256" key="1">
    <source>
        <dbReference type="ARBA" id="ARBA00001947"/>
    </source>
</evidence>
<evidence type="ECO:0000313" key="9">
    <source>
        <dbReference type="Proteomes" id="UP001515480"/>
    </source>
</evidence>
<feature type="transmembrane region" description="Helical" evidence="6">
    <location>
        <begin position="134"/>
        <end position="152"/>
    </location>
</feature>
<comment type="caution">
    <text evidence="8">The sequence shown here is derived from an EMBL/GenBank/DDBJ whole genome shotgun (WGS) entry which is preliminary data.</text>
</comment>
<dbReference type="InterPro" id="IPR003593">
    <property type="entry name" value="AAA+_ATPase"/>
</dbReference>
<keyword evidence="5" id="KW-0067">ATP-binding</keyword>
<name>A0AB34JR80_PRYPA</name>
<dbReference type="GO" id="GO:0005524">
    <property type="term" value="F:ATP binding"/>
    <property type="evidence" value="ECO:0007669"/>
    <property type="project" value="UniProtKB-KW"/>
</dbReference>
<feature type="domain" description="AAA+ ATPase" evidence="7">
    <location>
        <begin position="214"/>
        <end position="351"/>
    </location>
</feature>
<dbReference type="InterPro" id="IPR003960">
    <property type="entry name" value="ATPase_AAA_CS"/>
</dbReference>
<dbReference type="GO" id="GO:0004176">
    <property type="term" value="F:ATP-dependent peptidase activity"/>
    <property type="evidence" value="ECO:0007669"/>
    <property type="project" value="TreeGrafter"/>
</dbReference>
<dbReference type="GO" id="GO:0008237">
    <property type="term" value="F:metallopeptidase activity"/>
    <property type="evidence" value="ECO:0007669"/>
    <property type="project" value="UniProtKB-KW"/>
</dbReference>
<evidence type="ECO:0000256" key="2">
    <source>
        <dbReference type="ARBA" id="ARBA00022723"/>
    </source>
</evidence>
<dbReference type="InterPro" id="IPR027417">
    <property type="entry name" value="P-loop_NTPase"/>
</dbReference>
<protein>
    <recommendedName>
        <fullName evidence="7">AAA+ ATPase domain-containing protein</fullName>
    </recommendedName>
</protein>
<keyword evidence="2" id="KW-0479">Metal-binding</keyword>
<evidence type="ECO:0000256" key="3">
    <source>
        <dbReference type="ARBA" id="ARBA00022833"/>
    </source>
</evidence>
<keyword evidence="4" id="KW-0645">Protease</keyword>
<dbReference type="SUPFAM" id="SSF52540">
    <property type="entry name" value="P-loop containing nucleoside triphosphate hydrolases"/>
    <property type="match status" value="1"/>
</dbReference>
<reference evidence="8 9" key="1">
    <citation type="journal article" date="2024" name="Science">
        <title>Giant polyketide synthase enzymes in the biosynthesis of giant marine polyether toxins.</title>
        <authorList>
            <person name="Fallon T.R."/>
            <person name="Shende V.V."/>
            <person name="Wierzbicki I.H."/>
            <person name="Pendleton A.L."/>
            <person name="Watervoot N.F."/>
            <person name="Auber R.P."/>
            <person name="Gonzalez D.J."/>
            <person name="Wisecaver J.H."/>
            <person name="Moore B.S."/>
        </authorList>
    </citation>
    <scope>NUCLEOTIDE SEQUENCE [LARGE SCALE GENOMIC DNA]</scope>
    <source>
        <strain evidence="8 9">12B1</strain>
    </source>
</reference>
<keyword evidence="6" id="KW-0812">Transmembrane</keyword>
<dbReference type="Gene3D" id="1.10.8.60">
    <property type="match status" value="1"/>
</dbReference>
<keyword evidence="6" id="KW-0472">Membrane</keyword>